<keyword evidence="6" id="KW-1185">Reference proteome</keyword>
<dbReference type="Proteomes" id="UP000674938">
    <property type="component" value="Unassembled WGS sequence"/>
</dbReference>
<reference evidence="5" key="1">
    <citation type="submission" date="2020-12" db="EMBL/GenBank/DDBJ databases">
        <title>Vagococcus allomyrinae sp. nov. and Enterococcus lavae sp. nov., isolated from the larvae of Allomyrina dichotoma.</title>
        <authorList>
            <person name="Lee S.D."/>
        </authorList>
    </citation>
    <scope>NUCLEOTIDE SEQUENCE</scope>
    <source>
        <strain evidence="5">BWB3-3</strain>
    </source>
</reference>
<dbReference type="InterPro" id="IPR011146">
    <property type="entry name" value="HIT-like"/>
</dbReference>
<dbReference type="GO" id="GO:0003824">
    <property type="term" value="F:catalytic activity"/>
    <property type="evidence" value="ECO:0007669"/>
    <property type="project" value="InterPro"/>
</dbReference>
<dbReference type="EMBL" id="JAEEGA010000020">
    <property type="protein sequence ID" value="MBP1043864.1"/>
    <property type="molecule type" value="Genomic_DNA"/>
</dbReference>
<feature type="active site" description="Tele-AMP-histidine intermediate" evidence="1">
    <location>
        <position position="92"/>
    </location>
</feature>
<evidence type="ECO:0000256" key="3">
    <source>
        <dbReference type="PROSITE-ProRule" id="PRU00464"/>
    </source>
</evidence>
<dbReference type="PANTHER" id="PTHR42997">
    <property type="entry name" value="HIT FAMILY HYDROLASE"/>
    <property type="match status" value="1"/>
</dbReference>
<evidence type="ECO:0000313" key="6">
    <source>
        <dbReference type="Proteomes" id="UP000674938"/>
    </source>
</evidence>
<dbReference type="PROSITE" id="PS51084">
    <property type="entry name" value="HIT_2"/>
    <property type="match status" value="1"/>
</dbReference>
<feature type="domain" description="HIT" evidence="4">
    <location>
        <begin position="1"/>
        <end position="105"/>
    </location>
</feature>
<name>A0A940P8V3_9ENTE</name>
<comment type="caution">
    <text evidence="5">The sequence shown here is derived from an EMBL/GenBank/DDBJ whole genome shotgun (WGS) entry which is preliminary data.</text>
</comment>
<dbReference type="RefSeq" id="WP_209531765.1">
    <property type="nucleotide sequence ID" value="NZ_JAEEGA010000020.1"/>
</dbReference>
<evidence type="ECO:0000313" key="5">
    <source>
        <dbReference type="EMBL" id="MBP1043864.1"/>
    </source>
</evidence>
<dbReference type="PANTHER" id="PTHR42997:SF1">
    <property type="entry name" value="AP-4-A PHOSPHORYLASE"/>
    <property type="match status" value="1"/>
</dbReference>
<dbReference type="PRINTS" id="PR00332">
    <property type="entry name" value="HISTRIAD"/>
</dbReference>
<dbReference type="Pfam" id="PF01230">
    <property type="entry name" value="HIT"/>
    <property type="match status" value="1"/>
</dbReference>
<evidence type="ECO:0000259" key="4">
    <source>
        <dbReference type="PROSITE" id="PS51084"/>
    </source>
</evidence>
<proteinExistence type="predicted"/>
<gene>
    <name evidence="5" type="ORF">I6N95_22810</name>
</gene>
<dbReference type="Gene3D" id="3.30.428.10">
    <property type="entry name" value="HIT-like"/>
    <property type="match status" value="1"/>
</dbReference>
<evidence type="ECO:0000256" key="2">
    <source>
        <dbReference type="PIRSR" id="PIRSR601310-3"/>
    </source>
</evidence>
<accession>A0A940P8V3</accession>
<protein>
    <submittedName>
        <fullName evidence="5">HIT family protein</fullName>
    </submittedName>
</protein>
<sequence>MNCLFCQALPLVLENDLAKAFFDKYPVTKGHLLIVPKRHAITYFDCTWEEKIALEALIQSGKVYLEETYQPDGFNIGTNSGRAAGQTIDHCHIHLIPRFEGDIEDPTGGVRGVIPERRVY</sequence>
<evidence type="ECO:0000256" key="1">
    <source>
        <dbReference type="PIRSR" id="PIRSR601310-1"/>
    </source>
</evidence>
<dbReference type="AlphaFoldDB" id="A0A940P8V3"/>
<dbReference type="SUPFAM" id="SSF54197">
    <property type="entry name" value="HIT-like"/>
    <property type="match status" value="1"/>
</dbReference>
<dbReference type="InterPro" id="IPR036265">
    <property type="entry name" value="HIT-like_sf"/>
</dbReference>
<organism evidence="5 6">
    <name type="scientific">Vagococcus allomyrinae</name>
    <dbReference type="NCBI Taxonomy" id="2794353"/>
    <lineage>
        <taxon>Bacteria</taxon>
        <taxon>Bacillati</taxon>
        <taxon>Bacillota</taxon>
        <taxon>Bacilli</taxon>
        <taxon>Lactobacillales</taxon>
        <taxon>Enterococcaceae</taxon>
        <taxon>Vagococcus</taxon>
    </lineage>
</organism>
<dbReference type="InterPro" id="IPR001310">
    <property type="entry name" value="Histidine_triad_HIT"/>
</dbReference>
<dbReference type="InterPro" id="IPR052908">
    <property type="entry name" value="AP-4-A_phosphorylase"/>
</dbReference>
<feature type="short sequence motif" description="Histidine triad motif" evidence="2 3">
    <location>
        <begin position="90"/>
        <end position="94"/>
    </location>
</feature>